<evidence type="ECO:0000313" key="1">
    <source>
        <dbReference type="EMBL" id="KAF2474019.1"/>
    </source>
</evidence>
<keyword evidence="2" id="KW-1185">Reference proteome</keyword>
<sequence length="278" mass="29869">MPSPTVLITGCSDNGIGSALGTVLHERGYHVFAAARNPAKMTWHQSLPNVHPITLDTTQAADVQAALETVTKATSGKLDVLINNAARNHFMPVLDDDLDEVRKLYEVNFIAPLAITQAFAPLLIKAKGMVTFITSISGYVNTPWMGTYAASKRSIEIVAETLRLELKPLGVDVLCAVTGGVKSAGQTYFDDLKLPETSLYKTIEKTIVSRAQGHDGMVRVDTLEYANVVADQIAARTSGKFWYGANADMVKNATTTVAVPQEAFDAQIIQGTGLDVMG</sequence>
<evidence type="ECO:0000313" key="2">
    <source>
        <dbReference type="Proteomes" id="UP000799755"/>
    </source>
</evidence>
<protein>
    <submittedName>
        <fullName evidence="1">NAD(P)-binding protein</fullName>
    </submittedName>
</protein>
<reference evidence="1" key="1">
    <citation type="journal article" date="2020" name="Stud. Mycol.">
        <title>101 Dothideomycetes genomes: a test case for predicting lifestyles and emergence of pathogens.</title>
        <authorList>
            <person name="Haridas S."/>
            <person name="Albert R."/>
            <person name="Binder M."/>
            <person name="Bloem J."/>
            <person name="Labutti K."/>
            <person name="Salamov A."/>
            <person name="Andreopoulos B."/>
            <person name="Baker S."/>
            <person name="Barry K."/>
            <person name="Bills G."/>
            <person name="Bluhm B."/>
            <person name="Cannon C."/>
            <person name="Castanera R."/>
            <person name="Culley D."/>
            <person name="Daum C."/>
            <person name="Ezra D."/>
            <person name="Gonzalez J."/>
            <person name="Henrissat B."/>
            <person name="Kuo A."/>
            <person name="Liang C."/>
            <person name="Lipzen A."/>
            <person name="Lutzoni F."/>
            <person name="Magnuson J."/>
            <person name="Mondo S."/>
            <person name="Nolan M."/>
            <person name="Ohm R."/>
            <person name="Pangilinan J."/>
            <person name="Park H.-J."/>
            <person name="Ramirez L."/>
            <person name="Alfaro M."/>
            <person name="Sun H."/>
            <person name="Tritt A."/>
            <person name="Yoshinaga Y."/>
            <person name="Zwiers L.-H."/>
            <person name="Turgeon B."/>
            <person name="Goodwin S."/>
            <person name="Spatafora J."/>
            <person name="Crous P."/>
            <person name="Grigoriev I."/>
        </authorList>
    </citation>
    <scope>NUCLEOTIDE SEQUENCE</scope>
    <source>
        <strain evidence="1">ATCC 200398</strain>
    </source>
</reference>
<dbReference type="EMBL" id="MU003498">
    <property type="protein sequence ID" value="KAF2474019.1"/>
    <property type="molecule type" value="Genomic_DNA"/>
</dbReference>
<organism evidence="1 2">
    <name type="scientific">Lindgomyces ingoldianus</name>
    <dbReference type="NCBI Taxonomy" id="673940"/>
    <lineage>
        <taxon>Eukaryota</taxon>
        <taxon>Fungi</taxon>
        <taxon>Dikarya</taxon>
        <taxon>Ascomycota</taxon>
        <taxon>Pezizomycotina</taxon>
        <taxon>Dothideomycetes</taxon>
        <taxon>Pleosporomycetidae</taxon>
        <taxon>Pleosporales</taxon>
        <taxon>Lindgomycetaceae</taxon>
        <taxon>Lindgomyces</taxon>
    </lineage>
</organism>
<dbReference type="Proteomes" id="UP000799755">
    <property type="component" value="Unassembled WGS sequence"/>
</dbReference>
<accession>A0ACB6R3X1</accession>
<comment type="caution">
    <text evidence="1">The sequence shown here is derived from an EMBL/GenBank/DDBJ whole genome shotgun (WGS) entry which is preliminary data.</text>
</comment>
<gene>
    <name evidence="1" type="ORF">BDR25DRAFT_311433</name>
</gene>
<name>A0ACB6R3X1_9PLEO</name>
<proteinExistence type="predicted"/>